<accession>A0AAE0BY51</accession>
<evidence type="ECO:0000313" key="2">
    <source>
        <dbReference type="EMBL" id="KAK3244918.1"/>
    </source>
</evidence>
<dbReference type="Pfam" id="PF02698">
    <property type="entry name" value="DUF218"/>
    <property type="match status" value="1"/>
</dbReference>
<gene>
    <name evidence="2" type="ORF">CYMTET_45493</name>
</gene>
<feature type="domain" description="DUF218" evidence="1">
    <location>
        <begin position="8"/>
        <end position="127"/>
    </location>
</feature>
<dbReference type="CDD" id="cd06259">
    <property type="entry name" value="YdcF-like"/>
    <property type="match status" value="1"/>
</dbReference>
<proteinExistence type="predicted"/>
<organism evidence="2 3">
    <name type="scientific">Cymbomonas tetramitiformis</name>
    <dbReference type="NCBI Taxonomy" id="36881"/>
    <lineage>
        <taxon>Eukaryota</taxon>
        <taxon>Viridiplantae</taxon>
        <taxon>Chlorophyta</taxon>
        <taxon>Pyramimonadophyceae</taxon>
        <taxon>Pyramimonadales</taxon>
        <taxon>Pyramimonadaceae</taxon>
        <taxon>Cymbomonas</taxon>
    </lineage>
</organism>
<keyword evidence="3" id="KW-1185">Reference proteome</keyword>
<evidence type="ECO:0000313" key="3">
    <source>
        <dbReference type="Proteomes" id="UP001190700"/>
    </source>
</evidence>
<dbReference type="EMBL" id="LGRX02031225">
    <property type="protein sequence ID" value="KAK3244918.1"/>
    <property type="molecule type" value="Genomic_DNA"/>
</dbReference>
<dbReference type="InterPro" id="IPR003848">
    <property type="entry name" value="DUF218"/>
</dbReference>
<dbReference type="Proteomes" id="UP001190700">
    <property type="component" value="Unassembled WGS sequence"/>
</dbReference>
<reference evidence="2 3" key="1">
    <citation type="journal article" date="2015" name="Genome Biol. Evol.">
        <title>Comparative Genomics of a Bacterivorous Green Alga Reveals Evolutionary Causalities and Consequences of Phago-Mixotrophic Mode of Nutrition.</title>
        <authorList>
            <person name="Burns J.A."/>
            <person name="Paasch A."/>
            <person name="Narechania A."/>
            <person name="Kim E."/>
        </authorList>
    </citation>
    <scope>NUCLEOTIDE SEQUENCE [LARGE SCALE GENOMIC DNA]</scope>
    <source>
        <strain evidence="2 3">PLY_AMNH</strain>
    </source>
</reference>
<sequence>MFQHPPEAVLVLGGDGEREQLAAALAAGSYPGQLPSVVYSTSLAQDSRSSIRSTLCAALPIYVSSGHDNVGEVLSNAGVPSERVHVDVRAVDTVTNFTTLVSDFQRREVRHVLMVTSEYHVQRAIVVGSLILGSRGIAMSAISLPSTRYANGERRESLFRVARDAARALLWIFTGFHGGSLGRMWHPERFHPKEKP</sequence>
<name>A0AAE0BY51_9CHLO</name>
<dbReference type="AlphaFoldDB" id="A0AAE0BY51"/>
<protein>
    <recommendedName>
        <fullName evidence="1">DUF218 domain-containing protein</fullName>
    </recommendedName>
</protein>
<evidence type="ECO:0000259" key="1">
    <source>
        <dbReference type="Pfam" id="PF02698"/>
    </source>
</evidence>
<comment type="caution">
    <text evidence="2">The sequence shown here is derived from an EMBL/GenBank/DDBJ whole genome shotgun (WGS) entry which is preliminary data.</text>
</comment>